<dbReference type="AlphaFoldDB" id="A0A5B0M9G5"/>
<evidence type="ECO:0000313" key="1">
    <source>
        <dbReference type="EMBL" id="KAA1073867.1"/>
    </source>
</evidence>
<name>A0A5B0M9G5_PUCGR</name>
<gene>
    <name evidence="1" type="ORF">PGTUg99_012895</name>
</gene>
<evidence type="ECO:0000313" key="2">
    <source>
        <dbReference type="Proteomes" id="UP000325313"/>
    </source>
</evidence>
<protein>
    <submittedName>
        <fullName evidence="1">Uncharacterized protein</fullName>
    </submittedName>
</protein>
<organism evidence="1 2">
    <name type="scientific">Puccinia graminis f. sp. tritici</name>
    <dbReference type="NCBI Taxonomy" id="56615"/>
    <lineage>
        <taxon>Eukaryota</taxon>
        <taxon>Fungi</taxon>
        <taxon>Dikarya</taxon>
        <taxon>Basidiomycota</taxon>
        <taxon>Pucciniomycotina</taxon>
        <taxon>Pucciniomycetes</taxon>
        <taxon>Pucciniales</taxon>
        <taxon>Pucciniaceae</taxon>
        <taxon>Puccinia</taxon>
    </lineage>
</organism>
<accession>A0A5B0M9G5</accession>
<sequence length="70" mass="7227">MTHLLPCLQKAPQLEKLGIETKPVLSGSRITGSAAGGYGVRKGEVAIGIAADFAHAKDAPPLIAKAIYSQ</sequence>
<dbReference type="Proteomes" id="UP000325313">
    <property type="component" value="Unassembled WGS sequence"/>
</dbReference>
<reference evidence="1 2" key="1">
    <citation type="submission" date="2019-05" db="EMBL/GenBank/DDBJ databases">
        <title>Emergence of the Ug99 lineage of the wheat stem rust pathogen through somatic hybridization.</title>
        <authorList>
            <person name="Li F."/>
            <person name="Upadhyaya N.M."/>
            <person name="Sperschneider J."/>
            <person name="Matny O."/>
            <person name="Nguyen-Phuc H."/>
            <person name="Mago R."/>
            <person name="Raley C."/>
            <person name="Miller M.E."/>
            <person name="Silverstein K.A.T."/>
            <person name="Henningsen E."/>
            <person name="Hirsch C.D."/>
            <person name="Visser B."/>
            <person name="Pretorius Z.A."/>
            <person name="Steffenson B.J."/>
            <person name="Schwessinger B."/>
            <person name="Dodds P.N."/>
            <person name="Figueroa M."/>
        </authorList>
    </citation>
    <scope>NUCLEOTIDE SEQUENCE [LARGE SCALE GENOMIC DNA]</scope>
    <source>
        <strain evidence="1 2">Ug99</strain>
    </source>
</reference>
<dbReference type="EMBL" id="VDEP01000474">
    <property type="protein sequence ID" value="KAA1073867.1"/>
    <property type="molecule type" value="Genomic_DNA"/>
</dbReference>
<proteinExistence type="predicted"/>
<comment type="caution">
    <text evidence="1">The sequence shown here is derived from an EMBL/GenBank/DDBJ whole genome shotgun (WGS) entry which is preliminary data.</text>
</comment>